<dbReference type="Proteomes" id="UP001420932">
    <property type="component" value="Unassembled WGS sequence"/>
</dbReference>
<dbReference type="FunFam" id="3.30.20.10:FF:000001">
    <property type="entry name" value="Endochitinase (Chitinase)"/>
    <property type="match status" value="1"/>
</dbReference>
<dbReference type="GO" id="GO:0004568">
    <property type="term" value="F:chitinase activity"/>
    <property type="evidence" value="ECO:0007669"/>
    <property type="project" value="InterPro"/>
</dbReference>
<dbReference type="CDD" id="cd00325">
    <property type="entry name" value="chitinase_GH19"/>
    <property type="match status" value="1"/>
</dbReference>
<dbReference type="Gene3D" id="3.30.60.10">
    <property type="entry name" value="Endochitinase-like"/>
    <property type="match status" value="1"/>
</dbReference>
<dbReference type="Pfam" id="PF00182">
    <property type="entry name" value="Glyco_hydro_19"/>
    <property type="match status" value="1"/>
</dbReference>
<dbReference type="InterPro" id="IPR001002">
    <property type="entry name" value="Chitin-bd_1"/>
</dbReference>
<dbReference type="GO" id="GO:0016998">
    <property type="term" value="P:cell wall macromolecule catabolic process"/>
    <property type="evidence" value="ECO:0007669"/>
    <property type="project" value="InterPro"/>
</dbReference>
<name>A0AAP0KVZ2_9MAGN</name>
<keyword evidence="3" id="KW-0611">Plant defense</keyword>
<organism evidence="10 11">
    <name type="scientific">Stephania yunnanensis</name>
    <dbReference type="NCBI Taxonomy" id="152371"/>
    <lineage>
        <taxon>Eukaryota</taxon>
        <taxon>Viridiplantae</taxon>
        <taxon>Streptophyta</taxon>
        <taxon>Embryophyta</taxon>
        <taxon>Tracheophyta</taxon>
        <taxon>Spermatophyta</taxon>
        <taxon>Magnoliopsida</taxon>
        <taxon>Ranunculales</taxon>
        <taxon>Menispermaceae</taxon>
        <taxon>Menispermoideae</taxon>
        <taxon>Cissampelideae</taxon>
        <taxon>Stephania</taxon>
    </lineage>
</organism>
<evidence type="ECO:0000256" key="8">
    <source>
        <dbReference type="SAM" id="SignalP"/>
    </source>
</evidence>
<feature type="domain" description="Chitin-binding type-1" evidence="9">
    <location>
        <begin position="27"/>
        <end position="62"/>
    </location>
</feature>
<reference evidence="10 11" key="1">
    <citation type="submission" date="2024-01" db="EMBL/GenBank/DDBJ databases">
        <title>Genome assemblies of Stephania.</title>
        <authorList>
            <person name="Yang L."/>
        </authorList>
    </citation>
    <scope>NUCLEOTIDE SEQUENCE [LARGE SCALE GENOMIC DNA]</scope>
    <source>
        <strain evidence="10">YNDBR</strain>
        <tissue evidence="10">Leaf</tissue>
    </source>
</reference>
<dbReference type="Pfam" id="PF00187">
    <property type="entry name" value="Chitin_bind_1"/>
    <property type="match status" value="1"/>
</dbReference>
<feature type="active site" description="Proton donor" evidence="5">
    <location>
        <position position="133"/>
    </location>
</feature>
<dbReference type="InterPro" id="IPR036861">
    <property type="entry name" value="Endochitinase-like_sf"/>
</dbReference>
<feature type="disulfide bond" evidence="6">
    <location>
        <begin position="248"/>
        <end position="280"/>
    </location>
</feature>
<dbReference type="PROSITE" id="PS50941">
    <property type="entry name" value="CHIT_BIND_I_2"/>
    <property type="match status" value="1"/>
</dbReference>
<dbReference type="Gene3D" id="1.10.530.10">
    <property type="match status" value="1"/>
</dbReference>
<dbReference type="GO" id="GO:0005975">
    <property type="term" value="P:carbohydrate metabolic process"/>
    <property type="evidence" value="ECO:0007669"/>
    <property type="project" value="InterPro"/>
</dbReference>
<dbReference type="SMART" id="SM00270">
    <property type="entry name" value="ChtBD1"/>
    <property type="match status" value="1"/>
</dbReference>
<keyword evidence="2 8" id="KW-0732">Signal</keyword>
<dbReference type="PROSITE" id="PS00774">
    <property type="entry name" value="CHITINASE_19_2"/>
    <property type="match status" value="1"/>
</dbReference>
<dbReference type="PIRSF" id="PIRSF001060">
    <property type="entry name" value="Endochitinase"/>
    <property type="match status" value="1"/>
</dbReference>
<evidence type="ECO:0000256" key="3">
    <source>
        <dbReference type="ARBA" id="ARBA00022821"/>
    </source>
</evidence>
<accession>A0AAP0KVZ2</accession>
<evidence type="ECO:0000256" key="5">
    <source>
        <dbReference type="PIRSR" id="PIRSR001060-1"/>
    </source>
</evidence>
<evidence type="ECO:0000256" key="4">
    <source>
        <dbReference type="ARBA" id="ARBA00023157"/>
    </source>
</evidence>
<evidence type="ECO:0000256" key="2">
    <source>
        <dbReference type="ARBA" id="ARBA00022729"/>
    </source>
</evidence>
<dbReference type="SUPFAM" id="SSF53955">
    <property type="entry name" value="Lysozyme-like"/>
    <property type="match status" value="1"/>
</dbReference>
<proteinExistence type="predicted"/>
<feature type="disulfide bond" evidence="6 7">
    <location>
        <begin position="37"/>
        <end position="51"/>
    </location>
</feature>
<dbReference type="GO" id="GO:0050832">
    <property type="term" value="P:defense response to fungus"/>
    <property type="evidence" value="ECO:0007669"/>
    <property type="project" value="UniProtKB-ARBA"/>
</dbReference>
<keyword evidence="11" id="KW-1185">Reference proteome</keyword>
<feature type="signal peptide" evidence="8">
    <location>
        <begin position="1"/>
        <end position="18"/>
    </location>
</feature>
<dbReference type="EMBL" id="JBBNAF010000003">
    <property type="protein sequence ID" value="KAK9159571.1"/>
    <property type="molecule type" value="Genomic_DNA"/>
</dbReference>
<dbReference type="PROSITE" id="PS00773">
    <property type="entry name" value="CHITINASE_19_1"/>
    <property type="match status" value="1"/>
</dbReference>
<keyword evidence="4 6" id="KW-1015">Disulfide bond</keyword>
<evidence type="ECO:0000259" key="9">
    <source>
        <dbReference type="PROSITE" id="PS50941"/>
    </source>
</evidence>
<evidence type="ECO:0000256" key="7">
    <source>
        <dbReference type="PROSITE-ProRule" id="PRU00261"/>
    </source>
</evidence>
<dbReference type="Gene3D" id="3.30.20.10">
    <property type="entry name" value="Endochitinase, domain 2"/>
    <property type="match status" value="1"/>
</dbReference>
<dbReference type="SUPFAM" id="SSF57016">
    <property type="entry name" value="Plant lectins/antimicrobial peptides"/>
    <property type="match status" value="1"/>
</dbReference>
<sequence>MNALPSLMTLVLVFGTLAALLPEIASGQNCGCPSKLCCSQYGYCGLGDPYCGAGCQQGPCCGGGSRSRSSSSSSSVADIVTQGFFDNSCEGKGFYSRDSFLGASNSYSQFGTSGSQDDNKREIAAFFAHATHETECKLSIHHLYLFCYINEIGGSSRNYCDSTNTQYPCVPGKTYFGRGPLQLSWNYNYGPAGQSIGFDGLGAPETVANDPVVSFKTGLWFWMNNCHSLITSGQGFGATIRAINGIECDGGNTPAVNARVGYFTSYCNQFGVSPGDNLSC</sequence>
<dbReference type="PROSITE" id="PS00026">
    <property type="entry name" value="CHIT_BIND_I_1"/>
    <property type="match status" value="1"/>
</dbReference>
<keyword evidence="1 7" id="KW-0147">Chitin-binding</keyword>
<protein>
    <recommendedName>
        <fullName evidence="9">Chitin-binding type-1 domain-containing protein</fullName>
    </recommendedName>
</protein>
<dbReference type="CDD" id="cd00035">
    <property type="entry name" value="ChtBD1"/>
    <property type="match status" value="1"/>
</dbReference>
<evidence type="ECO:0000313" key="11">
    <source>
        <dbReference type="Proteomes" id="UP001420932"/>
    </source>
</evidence>
<evidence type="ECO:0000256" key="1">
    <source>
        <dbReference type="ARBA" id="ARBA00022669"/>
    </source>
</evidence>
<dbReference type="InterPro" id="IPR016283">
    <property type="entry name" value="Glyco_hydro_19"/>
</dbReference>
<dbReference type="InterPro" id="IPR000726">
    <property type="entry name" value="Glyco_hydro_19_cat"/>
</dbReference>
<feature type="disulfide bond" evidence="6">
    <location>
        <begin position="89"/>
        <end position="147"/>
    </location>
</feature>
<feature type="disulfide bond" evidence="6 7">
    <location>
        <begin position="32"/>
        <end position="44"/>
    </location>
</feature>
<dbReference type="AlphaFoldDB" id="A0AAP0KVZ2"/>
<dbReference type="InterPro" id="IPR023346">
    <property type="entry name" value="Lysozyme-like_dom_sf"/>
</dbReference>
<comment type="caution">
    <text evidence="7">Lacks conserved residue(s) required for the propagation of feature annotation.</text>
</comment>
<gene>
    <name evidence="10" type="ORF">Syun_005912</name>
</gene>
<evidence type="ECO:0000256" key="6">
    <source>
        <dbReference type="PIRSR" id="PIRSR001060-2"/>
    </source>
</evidence>
<evidence type="ECO:0000313" key="10">
    <source>
        <dbReference type="EMBL" id="KAK9159571.1"/>
    </source>
</evidence>
<feature type="disulfide bond" evidence="6">
    <location>
        <begin position="160"/>
        <end position="169"/>
    </location>
</feature>
<dbReference type="GO" id="GO:0006032">
    <property type="term" value="P:chitin catabolic process"/>
    <property type="evidence" value="ECO:0007669"/>
    <property type="project" value="InterPro"/>
</dbReference>
<comment type="caution">
    <text evidence="10">The sequence shown here is derived from an EMBL/GenBank/DDBJ whole genome shotgun (WGS) entry which is preliminary data.</text>
</comment>
<dbReference type="GO" id="GO:0008061">
    <property type="term" value="F:chitin binding"/>
    <property type="evidence" value="ECO:0007669"/>
    <property type="project" value="UniProtKB-UniRule"/>
</dbReference>
<feature type="chain" id="PRO_5043003031" description="Chitin-binding type-1 domain-containing protein" evidence="8">
    <location>
        <begin position="19"/>
        <end position="280"/>
    </location>
</feature>
<dbReference type="InterPro" id="IPR018371">
    <property type="entry name" value="Chitin-binding_1_CS"/>
</dbReference>
<dbReference type="PANTHER" id="PTHR22595:SF79">
    <property type="entry name" value="CHITINASE 12"/>
    <property type="match status" value="1"/>
</dbReference>
<dbReference type="PANTHER" id="PTHR22595">
    <property type="entry name" value="CHITINASE-RELATED"/>
    <property type="match status" value="1"/>
</dbReference>